<reference evidence="2" key="1">
    <citation type="journal article" date="2019" name="Int. J. Syst. Evol. Microbiol.">
        <title>The Global Catalogue of Microorganisms (GCM) 10K type strain sequencing project: providing services to taxonomists for standard genome sequencing and annotation.</title>
        <authorList>
            <consortium name="The Broad Institute Genomics Platform"/>
            <consortium name="The Broad Institute Genome Sequencing Center for Infectious Disease"/>
            <person name="Wu L."/>
            <person name="Ma J."/>
        </authorList>
    </citation>
    <scope>NUCLEOTIDE SEQUENCE [LARGE SCALE GENOMIC DNA]</scope>
    <source>
        <strain evidence="2">JCM 12165</strain>
    </source>
</reference>
<proteinExistence type="predicted"/>
<keyword evidence="2" id="KW-1185">Reference proteome</keyword>
<dbReference type="EMBL" id="JBHUCP010000004">
    <property type="protein sequence ID" value="MFD1529229.1"/>
    <property type="molecule type" value="Genomic_DNA"/>
</dbReference>
<comment type="caution">
    <text evidence="1">The sequence shown here is derived from an EMBL/GenBank/DDBJ whole genome shotgun (WGS) entry which is preliminary data.</text>
</comment>
<gene>
    <name evidence="1" type="ORF">ACFSCY_07225</name>
</gene>
<evidence type="ECO:0000313" key="1">
    <source>
        <dbReference type="EMBL" id="MFD1529229.1"/>
    </source>
</evidence>
<accession>A0ABW4FH32</accession>
<protein>
    <submittedName>
        <fullName evidence="1">Uncharacterized protein</fullName>
    </submittedName>
</protein>
<dbReference type="Proteomes" id="UP001597145">
    <property type="component" value="Unassembled WGS sequence"/>
</dbReference>
<evidence type="ECO:0000313" key="2">
    <source>
        <dbReference type="Proteomes" id="UP001597145"/>
    </source>
</evidence>
<organism evidence="1 2">
    <name type="scientific">Pseudonocardia aurantiaca</name>
    <dbReference type="NCBI Taxonomy" id="75290"/>
    <lineage>
        <taxon>Bacteria</taxon>
        <taxon>Bacillati</taxon>
        <taxon>Actinomycetota</taxon>
        <taxon>Actinomycetes</taxon>
        <taxon>Pseudonocardiales</taxon>
        <taxon>Pseudonocardiaceae</taxon>
        <taxon>Pseudonocardia</taxon>
    </lineage>
</organism>
<dbReference type="RefSeq" id="WP_343975355.1">
    <property type="nucleotide sequence ID" value="NZ_BAAAJG010000008.1"/>
</dbReference>
<sequence>MTAVDRVEVYHRRPPASPSVAGEAARRWAITFLTAAMSAPPTGN</sequence>
<name>A0ABW4FH32_9PSEU</name>